<evidence type="ECO:0000256" key="1">
    <source>
        <dbReference type="SAM" id="MobiDB-lite"/>
    </source>
</evidence>
<organism evidence="2">
    <name type="scientific">Graphocephala atropunctata</name>
    <dbReference type="NCBI Taxonomy" id="36148"/>
    <lineage>
        <taxon>Eukaryota</taxon>
        <taxon>Metazoa</taxon>
        <taxon>Ecdysozoa</taxon>
        <taxon>Arthropoda</taxon>
        <taxon>Hexapoda</taxon>
        <taxon>Insecta</taxon>
        <taxon>Pterygota</taxon>
        <taxon>Neoptera</taxon>
        <taxon>Paraneoptera</taxon>
        <taxon>Hemiptera</taxon>
        <taxon>Auchenorrhyncha</taxon>
        <taxon>Membracoidea</taxon>
        <taxon>Cicadellidae</taxon>
        <taxon>Cicadellinae</taxon>
        <taxon>Cicadellini</taxon>
        <taxon>Graphocephala</taxon>
    </lineage>
</organism>
<accession>A0A1B6MNJ4</accession>
<sequence>MDRFNRYRAPEEKWDFTNSTVIDYHHQPPPSRAAPPVWQASSTPDSKDDFNKKLFMQLQMLSGNIHQDQVLAMSRSEQGDCGKVEPVSSFDHWTPAMSTQESTPFPITYKSNPDSLEDMDISDDENTHQNTSKKTIANSIRTNIELTSGAGFYKGLILYIPPFEQLLNSYKGSPAVKMLYASFEFSFGIPCKITTTPRDNSPNVFDAGLDMRSPSRACG</sequence>
<feature type="region of interest" description="Disordered" evidence="1">
    <location>
        <begin position="25"/>
        <end position="46"/>
    </location>
</feature>
<reference evidence="2" key="1">
    <citation type="submission" date="2015-11" db="EMBL/GenBank/DDBJ databases">
        <title>De novo transcriptome assembly of four potential Pierce s Disease insect vectors from Arizona vineyards.</title>
        <authorList>
            <person name="Tassone E.E."/>
        </authorList>
    </citation>
    <scope>NUCLEOTIDE SEQUENCE</scope>
</reference>
<dbReference type="EMBL" id="GEBQ01002506">
    <property type="protein sequence ID" value="JAT37471.1"/>
    <property type="molecule type" value="Transcribed_RNA"/>
</dbReference>
<proteinExistence type="predicted"/>
<gene>
    <name evidence="2" type="ORF">g.15534</name>
</gene>
<evidence type="ECO:0000313" key="2">
    <source>
        <dbReference type="EMBL" id="JAT37471.1"/>
    </source>
</evidence>
<dbReference type="AlphaFoldDB" id="A0A1B6MNJ4"/>
<name>A0A1B6MNJ4_9HEMI</name>
<protein>
    <submittedName>
        <fullName evidence="2">Uncharacterized protein</fullName>
    </submittedName>
</protein>